<dbReference type="RefSeq" id="WP_317082653.1">
    <property type="nucleotide sequence ID" value="NZ_JASVDY010000002.1"/>
</dbReference>
<feature type="domain" description="Bacterial Ig" evidence="2">
    <location>
        <begin position="64"/>
        <end position="145"/>
    </location>
</feature>
<dbReference type="NCBIfam" id="NF045619">
    <property type="entry name" value="adhes_GNV_Cterm"/>
    <property type="match status" value="1"/>
</dbReference>
<dbReference type="InterPro" id="IPR055014">
    <property type="entry name" value="BapA_Bap-like_C"/>
</dbReference>
<feature type="domain" description="Bacterial Ig" evidence="2">
    <location>
        <begin position="148"/>
        <end position="229"/>
    </location>
</feature>
<dbReference type="NCBIfam" id="TIGR01965">
    <property type="entry name" value="VCBS_repeat"/>
    <property type="match status" value="1"/>
</dbReference>
<dbReference type="NCBIfam" id="TIGR03661">
    <property type="entry name" value="T1SS_VCA0849"/>
    <property type="match status" value="1"/>
</dbReference>
<dbReference type="InterPro" id="IPR041498">
    <property type="entry name" value="Big_6"/>
</dbReference>
<feature type="domain" description="Bacterial Ig" evidence="2">
    <location>
        <begin position="1"/>
        <end position="61"/>
    </location>
</feature>
<dbReference type="EMBL" id="JASVDY010000002">
    <property type="protein sequence ID" value="MDV2468477.1"/>
    <property type="molecule type" value="Genomic_DNA"/>
</dbReference>
<evidence type="ECO:0000259" key="2">
    <source>
        <dbReference type="Pfam" id="PF17936"/>
    </source>
</evidence>
<feature type="domain" description="Bacterial Ig" evidence="2">
    <location>
        <begin position="232"/>
        <end position="313"/>
    </location>
</feature>
<dbReference type="Gene3D" id="2.60.40.10">
    <property type="entry name" value="Immunoglobulins"/>
    <property type="match status" value="6"/>
</dbReference>
<dbReference type="InterPro" id="IPR010221">
    <property type="entry name" value="VCBS_dom"/>
</dbReference>
<sequence length="889" mass="89290">PGATILVKDKDGNTIGSAVVDASGNYSAPLDTPLTNGEKVDVTATDAAGNESTPVEATAPDTTAPDAPTATVTPDGTAVTGTGEPGATVLVKDKDGNTIGSAVVDASGNYSAPLDTPLTNGEKVDVTATDAAGNESTPVEATAPDTTAPDAPTATVTPDGTAVTGTGEPGATILVKDKDGNTIGSAVVDASGNYSAPLDTPLTNGEKVDVTATDAAGNESTPVEATAPDTTAPDAPTATVTPDGTAVTGTGEPGATILVKDKDGNTIGSAVVDASGNYSAPLDTPLVDGEKVDVTATDAAGNESTPVEATAPDLFAPDAPTATVDQTAGDKVTGATEPGSTVTVYAADGVTVLGSATADASGNYTVNLATPLLNGEDVKVTAKDPGGESAPANAKASDQTPPDAPTAAIDQTLGNKVTGTGEPGATVLVKDQGGNTVGSAVVDASGNYTADLTKPFTDGESLAVTQTDSAGNESVPTNVTAPNVPMDAQDNSDTVNIEYDYPVTEKFLDNAITYSWLLGAFGIVLGTTKGSTEFTVGQGVTADVQLQIKSGSWASFLDQVSIVLSKYNPSTGQWDKIADNSSTGIFDFIGVFGEVAKVNLDDLSAGRYKIDMSSFNMLTLPGYVETDIAITEHHTSQTPIITTVGEATGNVITDVDPSTGKDNLAAGSVVTKVNGDTVSGATVITGLYGKLTINADGSYTYKPDANLANIGKSDVFSYTVTDPVTGKEDTADLTIDIGTTSGATVASLKMASAVADFDSADADAGNTVTSTENDDQITLGNGTDTVIYNLLDAADATGGNGHDTVSEFTVAGASEQHSIVDIKGLLSDQTGVNAGNIGNYVKVAYNGTDTVISIDRDGTGANYSSADLLTLKNTNTTLAELLQNNQLLF</sequence>
<dbReference type="Pfam" id="PF17963">
    <property type="entry name" value="Big_9"/>
    <property type="match status" value="1"/>
</dbReference>
<feature type="region of interest" description="Disordered" evidence="1">
    <location>
        <begin position="45"/>
        <end position="92"/>
    </location>
</feature>
<evidence type="ECO:0000313" key="3">
    <source>
        <dbReference type="EMBL" id="MDV2468477.1"/>
    </source>
</evidence>
<feature type="compositionally biased region" description="Polar residues" evidence="1">
    <location>
        <begin position="466"/>
        <end position="481"/>
    </location>
</feature>
<dbReference type="InterPro" id="IPR019960">
    <property type="entry name" value="T1SS_VCA0849"/>
</dbReference>
<accession>A0ABU3WF35</accession>
<reference evidence="3 4" key="1">
    <citation type="submission" date="2023-06" db="EMBL/GenBank/DDBJ databases">
        <title>Genomic Analysis of Acinetobacter Strains Recovered from South Australian Aquatic Samples provides Insights into the Circulation of Antibiotic Resistance determinants in the Environment.</title>
        <authorList>
            <person name="Tobin L."/>
            <person name="Jarocki V.M."/>
            <person name="Kenyon J."/>
            <person name="Drigo B."/>
            <person name="Donner E."/>
            <person name="Djordjevic S.P."/>
            <person name="Hamidian M."/>
        </authorList>
    </citation>
    <scope>NUCLEOTIDE SEQUENCE [LARGE SCALE GENOMIC DNA]</scope>
    <source>
        <strain evidence="3 4">SAAc652</strain>
    </source>
</reference>
<dbReference type="Proteomes" id="UP001278188">
    <property type="component" value="Unassembled WGS sequence"/>
</dbReference>
<proteinExistence type="predicted"/>
<keyword evidence="4" id="KW-1185">Reference proteome</keyword>
<name>A0ABU3WF35_9GAMM</name>
<feature type="region of interest" description="Disordered" evidence="1">
    <location>
        <begin position="212"/>
        <end position="260"/>
    </location>
</feature>
<evidence type="ECO:0000256" key="1">
    <source>
        <dbReference type="SAM" id="MobiDB-lite"/>
    </source>
</evidence>
<dbReference type="Pfam" id="PF17936">
    <property type="entry name" value="Big_6"/>
    <property type="match status" value="6"/>
</dbReference>
<gene>
    <name evidence="3" type="ORF">QR674_05720</name>
</gene>
<feature type="region of interest" description="Disordered" evidence="1">
    <location>
        <begin position="129"/>
        <end position="177"/>
    </location>
</feature>
<evidence type="ECO:0000313" key="4">
    <source>
        <dbReference type="Proteomes" id="UP001278188"/>
    </source>
</evidence>
<feature type="region of interest" description="Disordered" evidence="1">
    <location>
        <begin position="466"/>
        <end position="491"/>
    </location>
</feature>
<dbReference type="NCBIfam" id="NF033510">
    <property type="entry name" value="Ca_tandemer"/>
    <property type="match status" value="6"/>
</dbReference>
<feature type="region of interest" description="Disordered" evidence="1">
    <location>
        <begin position="413"/>
        <end position="432"/>
    </location>
</feature>
<comment type="caution">
    <text evidence="3">The sequence shown here is derived from an EMBL/GenBank/DDBJ whole genome shotgun (WGS) entry which is preliminary data.</text>
</comment>
<feature type="region of interest" description="Disordered" evidence="1">
    <location>
        <begin position="379"/>
        <end position="408"/>
    </location>
</feature>
<protein>
    <submittedName>
        <fullName evidence="3">Ig-like domain-containing protein</fullName>
    </submittedName>
</protein>
<feature type="domain" description="Bacterial Ig" evidence="2">
    <location>
        <begin position="316"/>
        <end position="398"/>
    </location>
</feature>
<dbReference type="InterPro" id="IPR013783">
    <property type="entry name" value="Ig-like_fold"/>
</dbReference>
<feature type="domain" description="Bacterial Ig" evidence="2">
    <location>
        <begin position="402"/>
        <end position="482"/>
    </location>
</feature>
<feature type="compositionally biased region" description="Low complexity" evidence="1">
    <location>
        <begin position="53"/>
        <end position="82"/>
    </location>
</feature>
<feature type="compositionally biased region" description="Low complexity" evidence="1">
    <location>
        <begin position="137"/>
        <end position="166"/>
    </location>
</feature>
<organism evidence="3 4">
    <name type="scientific">Acinetobacter chinensis</name>
    <dbReference type="NCBI Taxonomy" id="2004650"/>
    <lineage>
        <taxon>Bacteria</taxon>
        <taxon>Pseudomonadati</taxon>
        <taxon>Pseudomonadota</taxon>
        <taxon>Gammaproteobacteria</taxon>
        <taxon>Moraxellales</taxon>
        <taxon>Moraxellaceae</taxon>
        <taxon>Acinetobacter</taxon>
    </lineage>
</organism>
<feature type="compositionally biased region" description="Low complexity" evidence="1">
    <location>
        <begin position="221"/>
        <end position="250"/>
    </location>
</feature>
<feature type="non-terminal residue" evidence="3">
    <location>
        <position position="1"/>
    </location>
</feature>